<dbReference type="GeneID" id="26803951"/>
<feature type="compositionally biased region" description="Basic and acidic residues" evidence="2">
    <location>
        <begin position="1025"/>
        <end position="1090"/>
    </location>
</feature>
<feature type="compositionally biased region" description="Acidic residues" evidence="2">
    <location>
        <begin position="284"/>
        <end position="296"/>
    </location>
</feature>
<dbReference type="PANTHER" id="PTHR15439">
    <property type="entry name" value="RETINOBLASTOMA-BINDING PROTEIN 6"/>
    <property type="match status" value="1"/>
</dbReference>
<dbReference type="GO" id="GO:0006397">
    <property type="term" value="P:mRNA processing"/>
    <property type="evidence" value="ECO:0007669"/>
    <property type="project" value="InterPro"/>
</dbReference>
<dbReference type="GO" id="GO:0006511">
    <property type="term" value="P:ubiquitin-dependent protein catabolic process"/>
    <property type="evidence" value="ECO:0007669"/>
    <property type="project" value="TreeGrafter"/>
</dbReference>
<proteinExistence type="predicted"/>
<dbReference type="GO" id="GO:0005634">
    <property type="term" value="C:nucleus"/>
    <property type="evidence" value="ECO:0007669"/>
    <property type="project" value="TreeGrafter"/>
</dbReference>
<dbReference type="STRING" id="1509407.A0A0L1JBZ5"/>
<evidence type="ECO:0000256" key="1">
    <source>
        <dbReference type="SAM" id="Coils"/>
    </source>
</evidence>
<feature type="compositionally biased region" description="Basic and acidic residues" evidence="2">
    <location>
        <begin position="297"/>
        <end position="350"/>
    </location>
</feature>
<feature type="region of interest" description="Disordered" evidence="2">
    <location>
        <begin position="48"/>
        <end position="71"/>
    </location>
</feature>
<feature type="compositionally biased region" description="Basic and acidic residues" evidence="2">
    <location>
        <begin position="500"/>
        <end position="519"/>
    </location>
</feature>
<evidence type="ECO:0000313" key="4">
    <source>
        <dbReference type="Proteomes" id="UP000037505"/>
    </source>
</evidence>
<feature type="coiled-coil region" evidence="1">
    <location>
        <begin position="1755"/>
        <end position="1807"/>
    </location>
</feature>
<feature type="region of interest" description="Disordered" evidence="2">
    <location>
        <begin position="186"/>
        <end position="353"/>
    </location>
</feature>
<gene>
    <name evidence="3" type="ORF">ANOM_002147</name>
</gene>
<dbReference type="InterPro" id="IPR033489">
    <property type="entry name" value="RBBP6"/>
</dbReference>
<organism evidence="3 4">
    <name type="scientific">Aspergillus nomiae NRRL (strain ATCC 15546 / NRRL 13137 / CBS 260.88 / M93)</name>
    <dbReference type="NCBI Taxonomy" id="1509407"/>
    <lineage>
        <taxon>Eukaryota</taxon>
        <taxon>Fungi</taxon>
        <taxon>Dikarya</taxon>
        <taxon>Ascomycota</taxon>
        <taxon>Pezizomycotina</taxon>
        <taxon>Eurotiomycetes</taxon>
        <taxon>Eurotiomycetidae</taxon>
        <taxon>Eurotiales</taxon>
        <taxon>Aspergillaceae</taxon>
        <taxon>Aspergillus</taxon>
        <taxon>Aspergillus subgen. Circumdati</taxon>
    </lineage>
</organism>
<keyword evidence="4" id="KW-1185">Reference proteome</keyword>
<feature type="compositionally biased region" description="Basic and acidic residues" evidence="2">
    <location>
        <begin position="556"/>
        <end position="596"/>
    </location>
</feature>
<evidence type="ECO:0000256" key="2">
    <source>
        <dbReference type="SAM" id="MobiDB-lite"/>
    </source>
</evidence>
<feature type="compositionally biased region" description="Basic and acidic residues" evidence="2">
    <location>
        <begin position="433"/>
        <end position="481"/>
    </location>
</feature>
<feature type="region of interest" description="Disordered" evidence="2">
    <location>
        <begin position="1015"/>
        <end position="1092"/>
    </location>
</feature>
<sequence>MSDLAPGRLELPEGEIEQEVEDIAFEPLSNHFESIIRNAQVRFRDNPEAEAPTDVPGLVYGDSESDEEQSTAWGRMAKNVLSTDSGPGSLGEIIVGGAVVKNVALVVPENREGGFGDLPVLPITAVGQETTELLAVVGRDPEEGGAMSIPVLLMPDEEEDQEEPRRDSASDNISRLAAASVLANMGKTAAKRKTQAPVKEGLKKEGDGTATEKEGEKKEKEDKGEKGKVAKTEMDRYVLSGDIENLFGIKGLKGKLYKYKGPETKEDKKKKKNKKEGDKKGKEEGEDQSNESDEEEAGPKARAEGKDTLEITADSDKTGKKDEKESKEDKKDKAGKKDKEKKEPAREKVKINPQSLALLGKPLGTLLPFLESEEIKSLPIENLEFTYCEEKSGHFFPPGLRLEVDVSLKGSLQWVTDALQKMFGLELTATKAASKESKGQKTGKDGNNTDKNNEDDKATEEKPTDEQTKMKDDEPKSEVTIKKASTVQVEPAATDSLEEDSSKTSPSKDDKKDNKDQKDKVKKSYNYGFGFFGTVSFIKMPHANAPLDLHIRIGRDFEVEKDEKKDKKEEKKEDGGGGEEKKKKKKKENDSKKEVDTVETTGKSGSDTNKANEDSVPVAKEVLSADSTEDAGGEESLEKPTEGESKPQKPEEKKHSDGRHKRVWSVVIYCDEWKDIYGVKNVSLKKAELRWSFEQGNFGKTMAFDLSAEAKLGAGSFKAKGKFSKLENFVDAEVGDLSLTDFKKIHAQILGQEVPEEKKKEDKEKTAQEVKDDAKRKEEEKKDETEEAKGNEITFKKIHLNLSHNVIEKEHTWKGSLLLAGHVTFNGKASAHALLELSRDGLTISGALTDYQIPDTPVTIQQARMHIFIGFKHGKKNKKLGEDKLNDEKSISEAPSTARKGGNPDQGEGTSITKAGVDSKADEDAKKGVKESDEKGTKKKAKRESEFAILGVVKINEVTVSVGLYIARKNDKAKRDWLAFGSVGNLTLSQLVPELKDSPLNLHLDNIALIASSEDREIKEDDDGKEDKKEEGRKDGKQTERDNKIVDVQPKDKKSNGKTDKTDKTDKKADAEEKKDKKDDEDNEHPEHAGVLETVESYKYPIRKGVQLCATIRSFEALEQLNKNKPIDGLILIIAFTPEGLEISIDLPKTLQVPLDPHAILGDFGATILATEGELELSTTLTLLFDDQRPIRVTGKIKASALGAGGELYMNKNDKWINPFRVNEKVVISQLGVGIGIKYATVWVIGPDTLSIRGAIDVGKDFHAGMVLSGGLKKEQVICIDISEINISRIVQLAGEMTDIVSLQSLNGGEDFLIFRQVKFYMSTGGVALGTRYERGIHVMGKVEFFGKNGGFDGQIHEDGVMIKGAIDNFNIGGLKVQSARTEGERATLDIEMTGDKQKVLIDGAIHFDDFKLSILIDAYLAEKRLEADVSIQFTEHILLHLKANTIVPDSQSLDGLVLNFEAEIRPEVIGAIFEAIDQAIATLGKMASEKLENAEKELQKQIDQKDSELNTMETDLQRLKEDVEKEVRERKAKIDEDSQQRKKLQQKLKKLQLAVEQAEEEQNNNKSEIKKLKAQKEKTEREFDDKIRDKRLEYQREEEAERVKQKEWEMERQRLEKEKEASFGDALRSKEAADANWASWEAKEKRKWEEVTKCEAEASKAWKKWKWGETTYWNGRAAKEKVDLEWIHAKKAAEAEILHAAEWIFSDKLWIDIEKGLTEATGQIEKHARALHHIMNGQLYTAIGVLETDKRETLNREIAAIQNLEEISKEIEGKLRRARQELEKNKGRITKEEKKLQKEIEELRGELKTRPFEDAYKAKLQDHESVTAQIQNIKEKLQEVRTGIDKTTKLARAYVHVLEQGTPTVKRIVVTGSTEVFAKKKPLTFKVEARWNNKPVYIEAQWAPGRSAIDLYEQIGSKIVKAAGEQS</sequence>
<feature type="compositionally biased region" description="Basic and acidic residues" evidence="2">
    <location>
        <begin position="879"/>
        <end position="891"/>
    </location>
</feature>
<accession>A0A0L1JBZ5</accession>
<dbReference type="RefSeq" id="XP_015410168.1">
    <property type="nucleotide sequence ID" value="XM_015547404.1"/>
</dbReference>
<feature type="region of interest" description="Disordered" evidence="2">
    <location>
        <begin position="755"/>
        <end position="788"/>
    </location>
</feature>
<comment type="caution">
    <text evidence="3">The sequence shown here is derived from an EMBL/GenBank/DDBJ whole genome shotgun (WGS) entry which is preliminary data.</text>
</comment>
<keyword evidence="1" id="KW-0175">Coiled coil</keyword>
<feature type="region of interest" description="Disordered" evidence="2">
    <location>
        <begin position="556"/>
        <end position="658"/>
    </location>
</feature>
<dbReference type="EMBL" id="JNOM01000035">
    <property type="protein sequence ID" value="KNG89245.1"/>
    <property type="molecule type" value="Genomic_DNA"/>
</dbReference>
<dbReference type="Proteomes" id="UP000037505">
    <property type="component" value="Unassembled WGS sequence"/>
</dbReference>
<feature type="compositionally biased region" description="Basic and acidic residues" evidence="2">
    <location>
        <begin position="917"/>
        <end position="936"/>
    </location>
</feature>
<protein>
    <submittedName>
        <fullName evidence="3">Uncharacterized protein</fullName>
    </submittedName>
</protein>
<feature type="coiled-coil region" evidence="1">
    <location>
        <begin position="1485"/>
        <end position="1619"/>
    </location>
</feature>
<feature type="region of interest" description="Disordered" evidence="2">
    <location>
        <begin position="431"/>
        <end position="520"/>
    </location>
</feature>
<feature type="region of interest" description="Disordered" evidence="2">
    <location>
        <begin position="879"/>
        <end position="941"/>
    </location>
</feature>
<evidence type="ECO:0000313" key="3">
    <source>
        <dbReference type="EMBL" id="KNG89245.1"/>
    </source>
</evidence>
<reference evidence="3 4" key="1">
    <citation type="submission" date="2014-06" db="EMBL/GenBank/DDBJ databases">
        <title>The Genome of the Aflatoxigenic Filamentous Fungus Aspergillus nomius.</title>
        <authorList>
            <person name="Moore M.G."/>
            <person name="Shannon B.M."/>
            <person name="Brian M.M."/>
        </authorList>
    </citation>
    <scope>NUCLEOTIDE SEQUENCE [LARGE SCALE GENOMIC DNA]</scope>
    <source>
        <strain evidence="3 4">NRRL 13137</strain>
    </source>
</reference>
<dbReference type="GO" id="GO:0016567">
    <property type="term" value="P:protein ubiquitination"/>
    <property type="evidence" value="ECO:0007669"/>
    <property type="project" value="InterPro"/>
</dbReference>
<feature type="compositionally biased region" description="Basic and acidic residues" evidence="2">
    <location>
        <begin position="636"/>
        <end position="655"/>
    </location>
</feature>
<feature type="compositionally biased region" description="Basic and acidic residues" evidence="2">
    <location>
        <begin position="200"/>
        <end position="236"/>
    </location>
</feature>
<dbReference type="GO" id="GO:0061630">
    <property type="term" value="F:ubiquitin protein ligase activity"/>
    <property type="evidence" value="ECO:0007669"/>
    <property type="project" value="InterPro"/>
</dbReference>
<feature type="compositionally biased region" description="Polar residues" evidence="2">
    <location>
        <begin position="598"/>
        <end position="609"/>
    </location>
</feature>
<name>A0A0L1JBZ5_ASPN3</name>
<dbReference type="PANTHER" id="PTHR15439:SF0">
    <property type="entry name" value="CELL DIVISION CYCLE AND APOPTOSIS REGULATOR PROTEIN 1-RELATED"/>
    <property type="match status" value="1"/>
</dbReference>
<dbReference type="OrthoDB" id="3219467at2759"/>